<organism evidence="3">
    <name type="scientific">Medioppia subpectinata</name>
    <dbReference type="NCBI Taxonomy" id="1979941"/>
    <lineage>
        <taxon>Eukaryota</taxon>
        <taxon>Metazoa</taxon>
        <taxon>Ecdysozoa</taxon>
        <taxon>Arthropoda</taxon>
        <taxon>Chelicerata</taxon>
        <taxon>Arachnida</taxon>
        <taxon>Acari</taxon>
        <taxon>Acariformes</taxon>
        <taxon>Sarcoptiformes</taxon>
        <taxon>Oribatida</taxon>
        <taxon>Brachypylina</taxon>
        <taxon>Oppioidea</taxon>
        <taxon>Oppiidae</taxon>
        <taxon>Medioppia</taxon>
    </lineage>
</organism>
<feature type="non-terminal residue" evidence="3">
    <location>
        <position position="298"/>
    </location>
</feature>
<feature type="non-terminal residue" evidence="3">
    <location>
        <position position="1"/>
    </location>
</feature>
<dbReference type="AlphaFoldDB" id="A0A7R9LAX2"/>
<dbReference type="Pfam" id="PF00106">
    <property type="entry name" value="adh_short"/>
    <property type="match status" value="2"/>
</dbReference>
<evidence type="ECO:0000313" key="4">
    <source>
        <dbReference type="Proteomes" id="UP000759131"/>
    </source>
</evidence>
<evidence type="ECO:0000313" key="3">
    <source>
        <dbReference type="EMBL" id="CAD7638292.1"/>
    </source>
</evidence>
<reference evidence="3" key="1">
    <citation type="submission" date="2020-11" db="EMBL/GenBank/DDBJ databases">
        <authorList>
            <person name="Tran Van P."/>
        </authorList>
    </citation>
    <scope>NUCLEOTIDE SEQUENCE</scope>
</reference>
<comment type="similarity">
    <text evidence="2">Belongs to the short-chain dehydrogenases/reductases (SDR) family.</text>
</comment>
<dbReference type="PANTHER" id="PTHR43157">
    <property type="entry name" value="PHOSPHATIDYLINOSITOL-GLYCAN BIOSYNTHESIS CLASS F PROTEIN-RELATED"/>
    <property type="match status" value="1"/>
</dbReference>
<dbReference type="EMBL" id="CAJPIZ010020646">
    <property type="protein sequence ID" value="CAG2117363.1"/>
    <property type="molecule type" value="Genomic_DNA"/>
</dbReference>
<dbReference type="Proteomes" id="UP000759131">
    <property type="component" value="Unassembled WGS sequence"/>
</dbReference>
<keyword evidence="1" id="KW-0560">Oxidoreductase</keyword>
<dbReference type="EMBL" id="OC875221">
    <property type="protein sequence ID" value="CAD7638292.1"/>
    <property type="molecule type" value="Genomic_DNA"/>
</dbReference>
<sequence>SVREFAVEMGRRESAIDVLVNNAGVFMCPEWQTADGFEMQFGTNHLGSFLLTLQLMPMLKRAPAARVVNLSSSAHINGQIYFDNINLRDGAYTPTKGYGQSKLANILFTRELAKRLGPASSVRVYALNPGVVRTDAQRHVTNAVFDWLMKRLFLTPEMGVQTSLYCTLDETLDNESGFYYENCKRVDHMIPEATDDKVAERLWDLSCDLVDLSDDQRRVYIACRDMAKAETAVQDIKAGNPGADITAVKLDLSSLASVREFAVEMGRRESAIDVLVNNAGVFMCPEWQTADGFEMQFG</sequence>
<dbReference type="InterPro" id="IPR036291">
    <property type="entry name" value="NAD(P)-bd_dom_sf"/>
</dbReference>
<dbReference type="GO" id="GO:0016491">
    <property type="term" value="F:oxidoreductase activity"/>
    <property type="evidence" value="ECO:0007669"/>
    <property type="project" value="UniProtKB-KW"/>
</dbReference>
<accession>A0A7R9LAX2</accession>
<dbReference type="Gene3D" id="3.40.50.720">
    <property type="entry name" value="NAD(P)-binding Rossmann-like Domain"/>
    <property type="match status" value="2"/>
</dbReference>
<dbReference type="PRINTS" id="PR00081">
    <property type="entry name" value="GDHRDH"/>
</dbReference>
<proteinExistence type="inferred from homology"/>
<dbReference type="PANTHER" id="PTHR43157:SF31">
    <property type="entry name" value="PHOSPHATIDYLINOSITOL-GLYCAN BIOSYNTHESIS CLASS F PROTEIN"/>
    <property type="match status" value="1"/>
</dbReference>
<dbReference type="PRINTS" id="PR00080">
    <property type="entry name" value="SDRFAMILY"/>
</dbReference>
<gene>
    <name evidence="3" type="ORF">OSB1V03_LOCUS17316</name>
</gene>
<dbReference type="OrthoDB" id="191139at2759"/>
<protein>
    <submittedName>
        <fullName evidence="3">Uncharacterized protein</fullName>
    </submittedName>
</protein>
<dbReference type="InterPro" id="IPR002347">
    <property type="entry name" value="SDR_fam"/>
</dbReference>
<name>A0A7R9LAX2_9ACAR</name>
<keyword evidence="4" id="KW-1185">Reference proteome</keyword>
<evidence type="ECO:0000256" key="1">
    <source>
        <dbReference type="ARBA" id="ARBA00023002"/>
    </source>
</evidence>
<evidence type="ECO:0000256" key="2">
    <source>
        <dbReference type="RuleBase" id="RU000363"/>
    </source>
</evidence>
<dbReference type="SUPFAM" id="SSF51735">
    <property type="entry name" value="NAD(P)-binding Rossmann-fold domains"/>
    <property type="match status" value="2"/>
</dbReference>